<proteinExistence type="predicted"/>
<reference evidence="1" key="1">
    <citation type="journal article" date="2019" name="Sci. Rep.">
        <title>Draft genome of Tanacetum cinerariifolium, the natural source of mosquito coil.</title>
        <authorList>
            <person name="Yamashiro T."/>
            <person name="Shiraishi A."/>
            <person name="Satake H."/>
            <person name="Nakayama K."/>
        </authorList>
    </citation>
    <scope>NUCLEOTIDE SEQUENCE</scope>
</reference>
<name>A0A699WR63_TANCI</name>
<sequence>DPEKLDLLVTYRFSDNVKDSERTQNQEENLRQVVQKAGIAADKLVLDDLSAAGYGGFSKTANSNVALTKVYRLTLDQPRQLNTLIPQLVQTGADNLRVVNLRSSRLAATKTEVAAQAAADARQKAAAVVKAAGGQ</sequence>
<dbReference type="EMBL" id="BKCJ011688281">
    <property type="protein sequence ID" value="GFD46974.1"/>
    <property type="molecule type" value="Genomic_DNA"/>
</dbReference>
<evidence type="ECO:0000313" key="1">
    <source>
        <dbReference type="EMBL" id="GFD46974.1"/>
    </source>
</evidence>
<organism evidence="1">
    <name type="scientific">Tanacetum cinerariifolium</name>
    <name type="common">Dalmatian daisy</name>
    <name type="synonym">Chrysanthemum cinerariifolium</name>
    <dbReference type="NCBI Taxonomy" id="118510"/>
    <lineage>
        <taxon>Eukaryota</taxon>
        <taxon>Viridiplantae</taxon>
        <taxon>Streptophyta</taxon>
        <taxon>Embryophyta</taxon>
        <taxon>Tracheophyta</taxon>
        <taxon>Spermatophyta</taxon>
        <taxon>Magnoliopsida</taxon>
        <taxon>eudicotyledons</taxon>
        <taxon>Gunneridae</taxon>
        <taxon>Pentapetalae</taxon>
        <taxon>asterids</taxon>
        <taxon>campanulids</taxon>
        <taxon>Asterales</taxon>
        <taxon>Asteraceae</taxon>
        <taxon>Asteroideae</taxon>
        <taxon>Anthemideae</taxon>
        <taxon>Anthemidinae</taxon>
        <taxon>Tanacetum</taxon>
    </lineage>
</organism>
<accession>A0A699WR63</accession>
<dbReference type="Gene3D" id="3.30.70.2970">
    <property type="entry name" value="Protein of unknown function (DUF541), domain 2"/>
    <property type="match status" value="1"/>
</dbReference>
<dbReference type="Pfam" id="PF04402">
    <property type="entry name" value="SIMPL"/>
    <property type="match status" value="1"/>
</dbReference>
<dbReference type="Gene3D" id="3.30.110.170">
    <property type="entry name" value="Protein of unknown function (DUF541), domain 1"/>
    <property type="match status" value="1"/>
</dbReference>
<comment type="caution">
    <text evidence="1">The sequence shown here is derived from an EMBL/GenBank/DDBJ whole genome shotgun (WGS) entry which is preliminary data.</text>
</comment>
<protein>
    <submittedName>
        <fullName evidence="1">Uncharacterized protein</fullName>
    </submittedName>
</protein>
<gene>
    <name evidence="1" type="ORF">Tci_918943</name>
</gene>
<feature type="non-terminal residue" evidence="1">
    <location>
        <position position="1"/>
    </location>
</feature>
<dbReference type="InterPro" id="IPR007497">
    <property type="entry name" value="SIMPL/DUF541"/>
</dbReference>
<feature type="non-terminal residue" evidence="1">
    <location>
        <position position="135"/>
    </location>
</feature>
<dbReference type="AlphaFoldDB" id="A0A699WR63"/>